<evidence type="ECO:0000259" key="1">
    <source>
        <dbReference type="SMART" id="SM00953"/>
    </source>
</evidence>
<evidence type="ECO:0000313" key="2">
    <source>
        <dbReference type="EMBL" id="OGI48642.1"/>
    </source>
</evidence>
<evidence type="ECO:0000313" key="3">
    <source>
        <dbReference type="Proteomes" id="UP000178885"/>
    </source>
</evidence>
<gene>
    <name evidence="2" type="ORF">A2151_09775</name>
</gene>
<dbReference type="Proteomes" id="UP000178885">
    <property type="component" value="Unassembled WGS sequence"/>
</dbReference>
<dbReference type="SMART" id="SM00953">
    <property type="entry name" value="RES"/>
    <property type="match status" value="1"/>
</dbReference>
<protein>
    <recommendedName>
        <fullName evidence="1">RES domain-containing protein</fullName>
    </recommendedName>
</protein>
<name>A0A1F6TU98_9PROT</name>
<dbReference type="AlphaFoldDB" id="A0A1F6TU98"/>
<dbReference type="InterPro" id="IPR014914">
    <property type="entry name" value="RES_dom"/>
</dbReference>
<organism evidence="2 3">
    <name type="scientific">Candidatus Muproteobacteria bacterium RBG_16_65_34</name>
    <dbReference type="NCBI Taxonomy" id="1817760"/>
    <lineage>
        <taxon>Bacteria</taxon>
        <taxon>Pseudomonadati</taxon>
        <taxon>Pseudomonadota</taxon>
        <taxon>Candidatus Muproteobacteria</taxon>
    </lineage>
</organism>
<accession>A0A1F6TU98</accession>
<dbReference type="EMBL" id="MFSU01000023">
    <property type="protein sequence ID" value="OGI48642.1"/>
    <property type="molecule type" value="Genomic_DNA"/>
</dbReference>
<comment type="caution">
    <text evidence="2">The sequence shown here is derived from an EMBL/GenBank/DDBJ whole genome shotgun (WGS) entry which is preliminary data.</text>
</comment>
<proteinExistence type="predicted"/>
<dbReference type="Pfam" id="PF08808">
    <property type="entry name" value="RES"/>
    <property type="match status" value="1"/>
</dbReference>
<feature type="domain" description="RES" evidence="1">
    <location>
        <begin position="21"/>
        <end position="145"/>
    </location>
</feature>
<dbReference type="STRING" id="1817760.A2151_09775"/>
<reference evidence="2 3" key="1">
    <citation type="journal article" date="2016" name="Nat. Commun.">
        <title>Thousands of microbial genomes shed light on interconnected biogeochemical processes in an aquifer system.</title>
        <authorList>
            <person name="Anantharaman K."/>
            <person name="Brown C.T."/>
            <person name="Hug L.A."/>
            <person name="Sharon I."/>
            <person name="Castelle C.J."/>
            <person name="Probst A.J."/>
            <person name="Thomas B.C."/>
            <person name="Singh A."/>
            <person name="Wilkins M.J."/>
            <person name="Karaoz U."/>
            <person name="Brodie E.L."/>
            <person name="Williams K.H."/>
            <person name="Hubbard S.S."/>
            <person name="Banfield J.F."/>
        </authorList>
    </citation>
    <scope>NUCLEOTIDE SEQUENCE [LARGE SCALE GENOMIC DNA]</scope>
</reference>
<sequence length="161" mass="17829">MVLRLKEPLTAYRIADRRHPIFDGKGAFLYGGRWTSPGIRVIHCSLSLAGAMLETLVHANIGRVPKNQAWIEIAVPKGVAVEEIAAADVPGWDRPDLIRSRACGDAWFKSGRSAVLIVPSAVAREDRNALINPEHPDAKKITHGRPQPVIWDERLEKLFGK</sequence>